<comment type="caution">
    <text evidence="5">The sequence shown here is derived from an EMBL/GenBank/DDBJ whole genome shotgun (WGS) entry which is preliminary data.</text>
</comment>
<keyword evidence="1" id="KW-0479">Metal-binding</keyword>
<dbReference type="OrthoDB" id="691772at2759"/>
<dbReference type="PANTHER" id="PTHR42647">
    <property type="entry name" value="SBP (S-RIBONUCLEASE BINDING PROTEIN) FAMILY PROTEIN"/>
    <property type="match status" value="1"/>
</dbReference>
<keyword evidence="4" id="KW-0175">Coiled coil</keyword>
<evidence type="ECO:0000256" key="3">
    <source>
        <dbReference type="ARBA" id="ARBA00022833"/>
    </source>
</evidence>
<evidence type="ECO:0000256" key="4">
    <source>
        <dbReference type="SAM" id="Coils"/>
    </source>
</evidence>
<name>A0A835B330_9POAL</name>
<dbReference type="Pfam" id="PF13920">
    <property type="entry name" value="zf-C3HC4_3"/>
    <property type="match status" value="1"/>
</dbReference>
<proteinExistence type="predicted"/>
<evidence type="ECO:0000256" key="2">
    <source>
        <dbReference type="ARBA" id="ARBA00022771"/>
    </source>
</evidence>
<gene>
    <name evidence="5" type="ORF">HU200_043528</name>
</gene>
<reference evidence="5" key="1">
    <citation type="submission" date="2020-07" db="EMBL/GenBank/DDBJ databases">
        <title>Genome sequence and genetic diversity analysis of an under-domesticated orphan crop, white fonio (Digitaria exilis).</title>
        <authorList>
            <person name="Bennetzen J.L."/>
            <person name="Chen S."/>
            <person name="Ma X."/>
            <person name="Wang X."/>
            <person name="Yssel A.E.J."/>
            <person name="Chaluvadi S.R."/>
            <person name="Johnson M."/>
            <person name="Gangashetty P."/>
            <person name="Hamidou F."/>
            <person name="Sanogo M.D."/>
            <person name="Zwaenepoel A."/>
            <person name="Wallace J."/>
            <person name="Van De Peer Y."/>
            <person name="Van Deynze A."/>
        </authorList>
    </citation>
    <scope>NUCLEOTIDE SEQUENCE</scope>
    <source>
        <tissue evidence="5">Leaves</tissue>
    </source>
</reference>
<dbReference type="GO" id="GO:0008270">
    <property type="term" value="F:zinc ion binding"/>
    <property type="evidence" value="ECO:0007669"/>
    <property type="project" value="UniProtKB-KW"/>
</dbReference>
<accession>A0A835B330</accession>
<dbReference type="GO" id="GO:0004842">
    <property type="term" value="F:ubiquitin-protein transferase activity"/>
    <property type="evidence" value="ECO:0007669"/>
    <property type="project" value="TreeGrafter"/>
</dbReference>
<dbReference type="InterPro" id="IPR013083">
    <property type="entry name" value="Znf_RING/FYVE/PHD"/>
</dbReference>
<dbReference type="Proteomes" id="UP000636709">
    <property type="component" value="Unassembled WGS sequence"/>
</dbReference>
<keyword evidence="3" id="KW-0862">Zinc</keyword>
<dbReference type="CDD" id="cd16649">
    <property type="entry name" value="mRING-HC-C3HC5_CGRF1-like"/>
    <property type="match status" value="1"/>
</dbReference>
<evidence type="ECO:0000256" key="1">
    <source>
        <dbReference type="ARBA" id="ARBA00022723"/>
    </source>
</evidence>
<feature type="coiled-coil region" evidence="4">
    <location>
        <begin position="395"/>
        <end position="422"/>
    </location>
</feature>
<sequence>MTLVGRFSSSQQPFVCSWSSSVAHPRAWCVRLALLDPAAGPLPSSLSRISRRFTIAASETESRSQEEQKSPIRASAFPLLITHHPTHRLLAALASPSPARARPPQPRTYGRVIVVVRPTTATPPNGLLVVPSSPLSRARMAVQAQHLAHAFHHGSLSIRFVPISPSVLTPCMSCRLPSFPTCSSYLSPRPIPIALDNATNAFISEPAGGHLPPLAAQRQQQHQLGGHTVFSDPLSELTCNNLHDSVCFEPRKRARTGDVAGGAGLIMEGHRALLPVPVPPQAAFAAPPEDARSRVLCSVDASTSGRLPSSSTPQASHGVLSHLHRHSVEVDAFVRIEQDRVPFGHAVNRVRRTIAPFFRSDQARLFRAWMQNERLRSELEEARRGHVRAVVSSMERAAARRLRDAEADLERALARGAELGERLRQVGAEGQAWRGIAGVHEAAAAGLRATLDKLLRSPPPRPAAEGEAEAEAEDARSCCFGSPGREGDGGGGRQLAAGKRARACRSCGEADACMLLLPCRHLCLCGGCEAAVEACPVCTATKNASLHVLLS</sequence>
<keyword evidence="6" id="KW-1185">Reference proteome</keyword>
<evidence type="ECO:0008006" key="7">
    <source>
        <dbReference type="Google" id="ProtNLM"/>
    </source>
</evidence>
<evidence type="ECO:0000313" key="6">
    <source>
        <dbReference type="Proteomes" id="UP000636709"/>
    </source>
</evidence>
<dbReference type="EMBL" id="JACEFO010002063">
    <property type="protein sequence ID" value="KAF8686695.1"/>
    <property type="molecule type" value="Genomic_DNA"/>
</dbReference>
<organism evidence="5 6">
    <name type="scientific">Digitaria exilis</name>
    <dbReference type="NCBI Taxonomy" id="1010633"/>
    <lineage>
        <taxon>Eukaryota</taxon>
        <taxon>Viridiplantae</taxon>
        <taxon>Streptophyta</taxon>
        <taxon>Embryophyta</taxon>
        <taxon>Tracheophyta</taxon>
        <taxon>Spermatophyta</taxon>
        <taxon>Magnoliopsida</taxon>
        <taxon>Liliopsida</taxon>
        <taxon>Poales</taxon>
        <taxon>Poaceae</taxon>
        <taxon>PACMAD clade</taxon>
        <taxon>Panicoideae</taxon>
        <taxon>Panicodae</taxon>
        <taxon>Paniceae</taxon>
        <taxon>Anthephorinae</taxon>
        <taxon>Digitaria</taxon>
    </lineage>
</organism>
<dbReference type="Gene3D" id="3.30.40.10">
    <property type="entry name" value="Zinc/RING finger domain, C3HC4 (zinc finger)"/>
    <property type="match status" value="1"/>
</dbReference>
<evidence type="ECO:0000313" key="5">
    <source>
        <dbReference type="EMBL" id="KAF8686695.1"/>
    </source>
</evidence>
<keyword evidence="2" id="KW-0863">Zinc-finger</keyword>
<dbReference type="PANTHER" id="PTHR42647:SF38">
    <property type="entry name" value="RING-TYPE DOMAIN-CONTAINING PROTEIN"/>
    <property type="match status" value="1"/>
</dbReference>
<dbReference type="AlphaFoldDB" id="A0A835B330"/>
<protein>
    <recommendedName>
        <fullName evidence="7">RING-type domain-containing protein</fullName>
    </recommendedName>
</protein>